<organism evidence="1">
    <name type="scientific">uncultured Caudovirales phage</name>
    <dbReference type="NCBI Taxonomy" id="2100421"/>
    <lineage>
        <taxon>Viruses</taxon>
        <taxon>Duplodnaviria</taxon>
        <taxon>Heunggongvirae</taxon>
        <taxon>Uroviricota</taxon>
        <taxon>Caudoviricetes</taxon>
        <taxon>Peduoviridae</taxon>
        <taxon>Maltschvirus</taxon>
        <taxon>Maltschvirus maltsch</taxon>
    </lineage>
</organism>
<dbReference type="EMBL" id="LR798248">
    <property type="protein sequence ID" value="CAB5217984.1"/>
    <property type="molecule type" value="Genomic_DNA"/>
</dbReference>
<accession>A0A6J7WPE1</accession>
<reference evidence="1" key="1">
    <citation type="submission" date="2020-05" db="EMBL/GenBank/DDBJ databases">
        <authorList>
            <person name="Chiriac C."/>
            <person name="Salcher M."/>
            <person name="Ghai R."/>
            <person name="Kavagutti S V."/>
        </authorList>
    </citation>
    <scope>NUCLEOTIDE SEQUENCE</scope>
</reference>
<name>A0A6J7WPE1_9CAUD</name>
<proteinExistence type="predicted"/>
<evidence type="ECO:0000313" key="1">
    <source>
        <dbReference type="EMBL" id="CAB5217984.1"/>
    </source>
</evidence>
<protein>
    <submittedName>
        <fullName evidence="1">Uncharacterized protein</fullName>
    </submittedName>
</protein>
<sequence>MTLVQVVQRLEALALSHKQINHVFYGEVVEWLSNGEIRYPACCFDINNSVMSKEDRQIKFTFEVWFLDLVDIDILANGNQLDVMSDLTQIAGDFMAMLNFYDYQDDFTIVPSYNLEFYREKFEDLTIAVKTTVTIGIDYLSDRCAVPASGVQFEPAQPYSPSIRISDGTCYNYIYTATGSEGTAVTFASLVNKEILLVFLGDKKLTPSATPSVNEFNYNNITGTFTFGIELQEEQKVQIIYRSIII</sequence>
<gene>
    <name evidence="1" type="ORF">UFOVP208_35</name>
</gene>